<dbReference type="AlphaFoldDB" id="A0ABD3QXY3"/>
<feature type="compositionally biased region" description="Basic and acidic residues" evidence="1">
    <location>
        <begin position="12"/>
        <end position="34"/>
    </location>
</feature>
<keyword evidence="3" id="KW-1185">Reference proteome</keyword>
<feature type="region of interest" description="Disordered" evidence="1">
    <location>
        <begin position="213"/>
        <end position="238"/>
    </location>
</feature>
<dbReference type="EMBL" id="JALLAZ020000036">
    <property type="protein sequence ID" value="KAL3805255.1"/>
    <property type="molecule type" value="Genomic_DNA"/>
</dbReference>
<feature type="region of interest" description="Disordered" evidence="1">
    <location>
        <begin position="145"/>
        <end position="182"/>
    </location>
</feature>
<feature type="region of interest" description="Disordered" evidence="1">
    <location>
        <begin position="1"/>
        <end position="87"/>
    </location>
</feature>
<organism evidence="2 3">
    <name type="scientific">Stephanodiscus triporus</name>
    <dbReference type="NCBI Taxonomy" id="2934178"/>
    <lineage>
        <taxon>Eukaryota</taxon>
        <taxon>Sar</taxon>
        <taxon>Stramenopiles</taxon>
        <taxon>Ochrophyta</taxon>
        <taxon>Bacillariophyta</taxon>
        <taxon>Coscinodiscophyceae</taxon>
        <taxon>Thalassiosirophycidae</taxon>
        <taxon>Stephanodiscales</taxon>
        <taxon>Stephanodiscaceae</taxon>
        <taxon>Stephanodiscus</taxon>
    </lineage>
</organism>
<protein>
    <submittedName>
        <fullName evidence="2">Uncharacterized protein</fullName>
    </submittedName>
</protein>
<feature type="compositionally biased region" description="Basic and acidic residues" evidence="1">
    <location>
        <begin position="61"/>
        <end position="77"/>
    </location>
</feature>
<reference evidence="2 3" key="1">
    <citation type="submission" date="2024-10" db="EMBL/GenBank/DDBJ databases">
        <title>Updated reference genomes for cyclostephanoid diatoms.</title>
        <authorList>
            <person name="Roberts W.R."/>
            <person name="Alverson A.J."/>
        </authorList>
    </citation>
    <scope>NUCLEOTIDE SEQUENCE [LARGE SCALE GENOMIC DNA]</scope>
    <source>
        <strain evidence="2 3">AJA276-08</strain>
    </source>
</reference>
<evidence type="ECO:0000313" key="2">
    <source>
        <dbReference type="EMBL" id="KAL3805255.1"/>
    </source>
</evidence>
<dbReference type="Proteomes" id="UP001530315">
    <property type="component" value="Unassembled WGS sequence"/>
</dbReference>
<evidence type="ECO:0000313" key="3">
    <source>
        <dbReference type="Proteomes" id="UP001530315"/>
    </source>
</evidence>
<gene>
    <name evidence="2" type="ORF">ACHAW5_010488</name>
</gene>
<accession>A0ABD3QXY3</accession>
<evidence type="ECO:0000256" key="1">
    <source>
        <dbReference type="SAM" id="MobiDB-lite"/>
    </source>
</evidence>
<proteinExistence type="predicted"/>
<comment type="caution">
    <text evidence="2">The sequence shown here is derived from an EMBL/GenBank/DDBJ whole genome shotgun (WGS) entry which is preliminary data.</text>
</comment>
<name>A0ABD3QXY3_9STRA</name>
<sequence>MGRGSNSKGNPHHGDRIAKSSSKDAAWRRGEEWTASKTKSTMTLTTEKRAKKVGSKPGVGRGRDGRRMDDSDVDRKSLMGKNGRSRRDRDRLFRHRLLLPVDFEKASSLPLVDADIGGNVDVDIRGNADVDFGGNADVDTVWQNGNGGSLPPSPHRMIQGEGKKKRRRVEGEGLGRTTTPTTVANDEHCSLWEYGDNGDVMDEDSIEVVVVDDDNTDADSLGSDGDDNGDERRGGYRRQRLKIQSRCLPYSKDELLFLGHRHKVSDFSDGDDAAVSSAAVAGGVAERSSEMRSLDFLRGRIEAADALVQTKAPSYIEFQARVWHPELLSASPGVVKENDGVKAHVEGVPSTMSTAAIDYRSHRTFVAIAPRSKPHASSASAGEFIAALQSAAVEASFSDAGRRNPRPLDAVMEFLAIVAESRERPQTSPFQLMKKVWTLIASVASRCKDGEKLGNCLAEKFDVFLPDGYSMASSNLLVLEGNLKACTATTDFNGDKDLIEGCARTEEEFKGRQKTDAE</sequence>
<feature type="compositionally biased region" description="Polar residues" evidence="1">
    <location>
        <begin position="35"/>
        <end position="45"/>
    </location>
</feature>